<dbReference type="AlphaFoldDB" id="A0AAX2ZPV3"/>
<dbReference type="EMBL" id="CP060016">
    <property type="protein sequence ID" value="UNB97424.1"/>
    <property type="molecule type" value="Genomic_DNA"/>
</dbReference>
<accession>A0AAX2ZPV3</accession>
<proteinExistence type="predicted"/>
<organism evidence="1 2">
    <name type="scientific">Mycolicibacterium boenickei</name>
    <dbReference type="NCBI Taxonomy" id="146017"/>
    <lineage>
        <taxon>Bacteria</taxon>
        <taxon>Bacillati</taxon>
        <taxon>Actinomycetota</taxon>
        <taxon>Actinomycetes</taxon>
        <taxon>Mycobacteriales</taxon>
        <taxon>Mycobacteriaceae</taxon>
        <taxon>Mycolicibacterium</taxon>
    </lineage>
</organism>
<dbReference type="RefSeq" id="WP_133118366.1">
    <property type="nucleotide sequence ID" value="NZ_AP022579.1"/>
</dbReference>
<name>A0AAX2ZPV3_9MYCO</name>
<evidence type="ECO:0000313" key="1">
    <source>
        <dbReference type="EMBL" id="UNB97424.1"/>
    </source>
</evidence>
<evidence type="ECO:0000313" key="2">
    <source>
        <dbReference type="Proteomes" id="UP001162885"/>
    </source>
</evidence>
<sequence>MSFGLGGTTQTSRVKGALTMPLIHPHEETVNQILKDFENDANRESLEIRLRFTKEAGTQNVRYAGAGY</sequence>
<gene>
    <name evidence="1" type="ORF">H5U98_17645</name>
</gene>
<dbReference type="Proteomes" id="UP001162885">
    <property type="component" value="Chromosome"/>
</dbReference>
<protein>
    <submittedName>
        <fullName evidence="1">Uncharacterized protein</fullName>
    </submittedName>
</protein>
<reference evidence="1 2" key="1">
    <citation type="journal article" date="2022" name="BMC Genomics">
        <title>Comparative genome analysis of mycobacteria focusing on tRNA and non-coding RNA.</title>
        <authorList>
            <person name="Behra P.R.K."/>
            <person name="Pettersson B.M.F."/>
            <person name="Ramesh M."/>
            <person name="Das S."/>
            <person name="Dasgupta S."/>
            <person name="Kirsebom L.A."/>
        </authorList>
    </citation>
    <scope>NUCLEOTIDE SEQUENCE [LARGE SCALE GENOMIC DNA]</scope>
    <source>
        <strain evidence="1 2">DSM 44677</strain>
    </source>
</reference>